<evidence type="ECO:0000256" key="2">
    <source>
        <dbReference type="SAM" id="Phobius"/>
    </source>
</evidence>
<keyword evidence="2" id="KW-0472">Membrane</keyword>
<name>A0A4C1YW35_EUMVA</name>
<evidence type="ECO:0000256" key="1">
    <source>
        <dbReference type="SAM" id="MobiDB-lite"/>
    </source>
</evidence>
<gene>
    <name evidence="3" type="ORF">EVAR_53049_1</name>
</gene>
<keyword evidence="4" id="KW-1185">Reference proteome</keyword>
<dbReference type="Proteomes" id="UP000299102">
    <property type="component" value="Unassembled WGS sequence"/>
</dbReference>
<feature type="transmembrane region" description="Helical" evidence="2">
    <location>
        <begin position="39"/>
        <end position="61"/>
    </location>
</feature>
<organism evidence="3 4">
    <name type="scientific">Eumeta variegata</name>
    <name type="common">Bagworm moth</name>
    <name type="synonym">Eumeta japonica</name>
    <dbReference type="NCBI Taxonomy" id="151549"/>
    <lineage>
        <taxon>Eukaryota</taxon>
        <taxon>Metazoa</taxon>
        <taxon>Ecdysozoa</taxon>
        <taxon>Arthropoda</taxon>
        <taxon>Hexapoda</taxon>
        <taxon>Insecta</taxon>
        <taxon>Pterygota</taxon>
        <taxon>Neoptera</taxon>
        <taxon>Endopterygota</taxon>
        <taxon>Lepidoptera</taxon>
        <taxon>Glossata</taxon>
        <taxon>Ditrysia</taxon>
        <taxon>Tineoidea</taxon>
        <taxon>Psychidae</taxon>
        <taxon>Oiketicinae</taxon>
        <taxon>Eumeta</taxon>
    </lineage>
</organism>
<reference evidence="3 4" key="1">
    <citation type="journal article" date="2019" name="Commun. Biol.">
        <title>The bagworm genome reveals a unique fibroin gene that provides high tensile strength.</title>
        <authorList>
            <person name="Kono N."/>
            <person name="Nakamura H."/>
            <person name="Ohtoshi R."/>
            <person name="Tomita M."/>
            <person name="Numata K."/>
            <person name="Arakawa K."/>
        </authorList>
    </citation>
    <scope>NUCLEOTIDE SEQUENCE [LARGE SCALE GENOMIC DNA]</scope>
</reference>
<accession>A0A4C1YW35</accession>
<keyword evidence="2" id="KW-0812">Transmembrane</keyword>
<sequence>MGLHSRKRKVPACHRPTSSAPTTQHGLLFLRAPELMARISASVGLDTCVWLGLIATFLFNLNEIKKHLHFKNIDFYSRFGVAAASATHRTHYTEHWIALHCAFKFSAAFDYAGADAT</sequence>
<proteinExistence type="predicted"/>
<evidence type="ECO:0000313" key="4">
    <source>
        <dbReference type="Proteomes" id="UP000299102"/>
    </source>
</evidence>
<protein>
    <submittedName>
        <fullName evidence="3">Uncharacterized protein</fullName>
    </submittedName>
</protein>
<comment type="caution">
    <text evidence="3">The sequence shown here is derived from an EMBL/GenBank/DDBJ whole genome shotgun (WGS) entry which is preliminary data.</text>
</comment>
<feature type="compositionally biased region" description="Basic residues" evidence="1">
    <location>
        <begin position="1"/>
        <end position="12"/>
    </location>
</feature>
<evidence type="ECO:0000313" key="3">
    <source>
        <dbReference type="EMBL" id="GBP79183.1"/>
    </source>
</evidence>
<keyword evidence="2" id="KW-1133">Transmembrane helix</keyword>
<feature type="region of interest" description="Disordered" evidence="1">
    <location>
        <begin position="1"/>
        <end position="20"/>
    </location>
</feature>
<dbReference type="AlphaFoldDB" id="A0A4C1YW35"/>
<dbReference type="EMBL" id="BGZK01001404">
    <property type="protein sequence ID" value="GBP79183.1"/>
    <property type="molecule type" value="Genomic_DNA"/>
</dbReference>